<proteinExistence type="predicted"/>
<gene>
    <name evidence="2" type="ORF">M407DRAFT_243980</name>
</gene>
<reference evidence="3" key="2">
    <citation type="submission" date="2015-01" db="EMBL/GenBank/DDBJ databases">
        <title>Evolutionary Origins and Diversification of the Mycorrhizal Mutualists.</title>
        <authorList>
            <consortium name="DOE Joint Genome Institute"/>
            <consortium name="Mycorrhizal Genomics Consortium"/>
            <person name="Kohler A."/>
            <person name="Kuo A."/>
            <person name="Nagy L.G."/>
            <person name="Floudas D."/>
            <person name="Copeland A."/>
            <person name="Barry K.W."/>
            <person name="Cichocki N."/>
            <person name="Veneault-Fourrey C."/>
            <person name="LaButti K."/>
            <person name="Lindquist E.A."/>
            <person name="Lipzen A."/>
            <person name="Lundell T."/>
            <person name="Morin E."/>
            <person name="Murat C."/>
            <person name="Riley R."/>
            <person name="Ohm R."/>
            <person name="Sun H."/>
            <person name="Tunlid A."/>
            <person name="Henrissat B."/>
            <person name="Grigoriev I.V."/>
            <person name="Hibbett D.S."/>
            <person name="Martin F."/>
        </authorList>
    </citation>
    <scope>NUCLEOTIDE SEQUENCE [LARGE SCALE GENOMIC DNA]</scope>
    <source>
        <strain evidence="3">MUT 4182</strain>
    </source>
</reference>
<sequence length="68" mass="7633">MGYSESVRATWTWLNDHGFPASPLGQTVVERVLQWFGGDAPPLATNVQLGPQDPFRTIPRPHLDDTMR</sequence>
<reference evidence="2 3" key="1">
    <citation type="submission" date="2014-04" db="EMBL/GenBank/DDBJ databases">
        <authorList>
            <consortium name="DOE Joint Genome Institute"/>
            <person name="Kuo A."/>
            <person name="Girlanda M."/>
            <person name="Perotto S."/>
            <person name="Kohler A."/>
            <person name="Nagy L.G."/>
            <person name="Floudas D."/>
            <person name="Copeland A."/>
            <person name="Barry K.W."/>
            <person name="Cichocki N."/>
            <person name="Veneault-Fourrey C."/>
            <person name="LaButti K."/>
            <person name="Lindquist E.A."/>
            <person name="Lipzen A."/>
            <person name="Lundell T."/>
            <person name="Morin E."/>
            <person name="Murat C."/>
            <person name="Sun H."/>
            <person name="Tunlid A."/>
            <person name="Henrissat B."/>
            <person name="Grigoriev I.V."/>
            <person name="Hibbett D.S."/>
            <person name="Martin F."/>
            <person name="Nordberg H.P."/>
            <person name="Cantor M.N."/>
            <person name="Hua S.X."/>
        </authorList>
    </citation>
    <scope>NUCLEOTIDE SEQUENCE [LARGE SCALE GENOMIC DNA]</scope>
    <source>
        <strain evidence="2 3">MUT 4182</strain>
    </source>
</reference>
<dbReference type="Proteomes" id="UP000054248">
    <property type="component" value="Unassembled WGS sequence"/>
</dbReference>
<feature type="region of interest" description="Disordered" evidence="1">
    <location>
        <begin position="44"/>
        <end position="68"/>
    </location>
</feature>
<evidence type="ECO:0000313" key="2">
    <source>
        <dbReference type="EMBL" id="KIO25675.1"/>
    </source>
</evidence>
<dbReference type="OrthoDB" id="3207139at2759"/>
<evidence type="ECO:0000313" key="3">
    <source>
        <dbReference type="Proteomes" id="UP000054248"/>
    </source>
</evidence>
<dbReference type="HOGENOM" id="CLU_2819748_0_0_1"/>
<keyword evidence="3" id="KW-1185">Reference proteome</keyword>
<dbReference type="EMBL" id="KN823037">
    <property type="protein sequence ID" value="KIO25675.1"/>
    <property type="molecule type" value="Genomic_DNA"/>
</dbReference>
<name>A0A0C3Q7P9_9AGAM</name>
<evidence type="ECO:0000256" key="1">
    <source>
        <dbReference type="SAM" id="MobiDB-lite"/>
    </source>
</evidence>
<protein>
    <submittedName>
        <fullName evidence="2">Uncharacterized protein</fullName>
    </submittedName>
</protein>
<organism evidence="2 3">
    <name type="scientific">Tulasnella calospora MUT 4182</name>
    <dbReference type="NCBI Taxonomy" id="1051891"/>
    <lineage>
        <taxon>Eukaryota</taxon>
        <taxon>Fungi</taxon>
        <taxon>Dikarya</taxon>
        <taxon>Basidiomycota</taxon>
        <taxon>Agaricomycotina</taxon>
        <taxon>Agaricomycetes</taxon>
        <taxon>Cantharellales</taxon>
        <taxon>Tulasnellaceae</taxon>
        <taxon>Tulasnella</taxon>
    </lineage>
</organism>
<accession>A0A0C3Q7P9</accession>
<dbReference type="AlphaFoldDB" id="A0A0C3Q7P9"/>